<feature type="transmembrane region" description="Helical" evidence="1">
    <location>
        <begin position="15"/>
        <end position="33"/>
    </location>
</feature>
<dbReference type="Proteomes" id="UP001295462">
    <property type="component" value="Unassembled WGS sequence"/>
</dbReference>
<protein>
    <recommendedName>
        <fullName evidence="4">HAD family hydrolase</fullName>
    </recommendedName>
</protein>
<reference evidence="2" key="1">
    <citation type="submission" date="2022-01" db="EMBL/GenBank/DDBJ databases">
        <authorList>
            <person name="Lagorce A."/>
        </authorList>
    </citation>
    <scope>NUCLEOTIDE SEQUENCE</scope>
    <source>
        <strain evidence="2">Th15_F1_A12</strain>
    </source>
</reference>
<gene>
    <name evidence="2" type="ORF">THF1A12_320126</name>
</gene>
<dbReference type="Pfam" id="PF18143">
    <property type="entry name" value="HAD_SAK_2"/>
    <property type="match status" value="1"/>
</dbReference>
<name>A0AAU9QPJ5_9VIBR</name>
<dbReference type="EMBL" id="CAKMUD010000086">
    <property type="protein sequence ID" value="CAH1597618.1"/>
    <property type="molecule type" value="Genomic_DNA"/>
</dbReference>
<evidence type="ECO:0000313" key="3">
    <source>
        <dbReference type="Proteomes" id="UP001295462"/>
    </source>
</evidence>
<organism evidence="2 3">
    <name type="scientific">Vibrio jasicida</name>
    <dbReference type="NCBI Taxonomy" id="766224"/>
    <lineage>
        <taxon>Bacteria</taxon>
        <taxon>Pseudomonadati</taxon>
        <taxon>Pseudomonadota</taxon>
        <taxon>Gammaproteobacteria</taxon>
        <taxon>Vibrionales</taxon>
        <taxon>Vibrionaceae</taxon>
        <taxon>Vibrio</taxon>
    </lineage>
</organism>
<keyword evidence="1" id="KW-1133">Transmembrane helix</keyword>
<evidence type="ECO:0000256" key="1">
    <source>
        <dbReference type="SAM" id="Phobius"/>
    </source>
</evidence>
<evidence type="ECO:0008006" key="4">
    <source>
        <dbReference type="Google" id="ProtNLM"/>
    </source>
</evidence>
<keyword evidence="1" id="KW-0472">Membrane</keyword>
<sequence>MLTQYACYKQKNSKMIKIFFWIIVLGLLYKYFFGNRRANQTFIDDVLPVPTQIFPVTLASRVSDLTNHLFDAKRPTLFIDIDGVFHRYQNESFECKHRFEQLAKEYPQLQFILSSTWRHDSEQHYIESKLGPLLSSRLVGATPYLSPRENRRQIEVVYLCEYLKIRHFLAVDDSQEQYSQGWGHLLLCDRSVGFSDRDMDTVKGWLQSIEHEYDNLPDSYFK</sequence>
<evidence type="ECO:0000313" key="2">
    <source>
        <dbReference type="EMBL" id="CAH1597618.1"/>
    </source>
</evidence>
<keyword evidence="1" id="KW-0812">Transmembrane</keyword>
<proteinExistence type="predicted"/>
<accession>A0AAU9QPJ5</accession>
<dbReference type="AlphaFoldDB" id="A0AAU9QPJ5"/>
<comment type="caution">
    <text evidence="2">The sequence shown here is derived from an EMBL/GenBank/DDBJ whole genome shotgun (WGS) entry which is preliminary data.</text>
</comment>